<dbReference type="GO" id="GO:0005886">
    <property type="term" value="C:plasma membrane"/>
    <property type="evidence" value="ECO:0007669"/>
    <property type="project" value="TreeGrafter"/>
</dbReference>
<feature type="transmembrane region" description="Helical" evidence="4">
    <location>
        <begin position="49"/>
        <end position="70"/>
    </location>
</feature>
<name>A0A515ELR2_9BURK</name>
<evidence type="ECO:0000256" key="3">
    <source>
        <dbReference type="ARBA" id="ARBA00023136"/>
    </source>
</evidence>
<feature type="transmembrane region" description="Helical" evidence="4">
    <location>
        <begin position="244"/>
        <end position="263"/>
    </location>
</feature>
<evidence type="ECO:0000256" key="4">
    <source>
        <dbReference type="SAM" id="Phobius"/>
    </source>
</evidence>
<feature type="transmembrane region" description="Helical" evidence="4">
    <location>
        <begin position="82"/>
        <end position="98"/>
    </location>
</feature>
<evidence type="ECO:0000313" key="7">
    <source>
        <dbReference type="Proteomes" id="UP000317365"/>
    </source>
</evidence>
<reference evidence="7" key="2">
    <citation type="journal article" date="2020" name="Int. J. Syst. Evol. Microbiol.">
        <title>Genomic insights into a novel species Rhodoferax aquaticus sp. nov., isolated from freshwater.</title>
        <authorList>
            <person name="Li T."/>
            <person name="Zhuo Y."/>
            <person name="Jin C.Z."/>
            <person name="Wu X."/>
            <person name="Ko S.R."/>
            <person name="Jin F.J."/>
            <person name="Ahn C.Y."/>
            <person name="Oh H.M."/>
            <person name="Lee H.G."/>
            <person name="Jin L."/>
        </authorList>
    </citation>
    <scope>NUCLEOTIDE SEQUENCE [LARGE SCALE GENOMIC DNA]</scope>
    <source>
        <strain evidence="7">Gr-4</strain>
    </source>
</reference>
<keyword evidence="1 4" id="KW-0812">Transmembrane</keyword>
<evidence type="ECO:0000256" key="1">
    <source>
        <dbReference type="ARBA" id="ARBA00022692"/>
    </source>
</evidence>
<keyword evidence="2 4" id="KW-1133">Transmembrane helix</keyword>
<feature type="transmembrane region" description="Helical" evidence="4">
    <location>
        <begin position="167"/>
        <end position="186"/>
    </location>
</feature>
<keyword evidence="7" id="KW-1185">Reference proteome</keyword>
<proteinExistence type="predicted"/>
<gene>
    <name evidence="6" type="ORF">EXZ61_05135</name>
</gene>
<dbReference type="Pfam" id="PF07690">
    <property type="entry name" value="MFS_1"/>
    <property type="match status" value="1"/>
</dbReference>
<evidence type="ECO:0000313" key="6">
    <source>
        <dbReference type="EMBL" id="QDL53610.1"/>
    </source>
</evidence>
<feature type="transmembrane region" description="Helical" evidence="4">
    <location>
        <begin position="337"/>
        <end position="360"/>
    </location>
</feature>
<feature type="transmembrane region" description="Helical" evidence="4">
    <location>
        <begin position="366"/>
        <end position="384"/>
    </location>
</feature>
<protein>
    <submittedName>
        <fullName evidence="6">MFS transporter</fullName>
    </submittedName>
</protein>
<dbReference type="SUPFAM" id="SSF103473">
    <property type="entry name" value="MFS general substrate transporter"/>
    <property type="match status" value="1"/>
</dbReference>
<dbReference type="RefSeq" id="WP_142809668.1">
    <property type="nucleotide sequence ID" value="NZ_CP036282.1"/>
</dbReference>
<feature type="domain" description="Major facilitator superfamily (MFS) profile" evidence="5">
    <location>
        <begin position="16"/>
        <end position="389"/>
    </location>
</feature>
<feature type="transmembrane region" description="Helical" evidence="4">
    <location>
        <begin position="21"/>
        <end position="43"/>
    </location>
</feature>
<dbReference type="KEGG" id="rhg:EXZ61_05135"/>
<keyword evidence="3 4" id="KW-0472">Membrane</keyword>
<feature type="transmembrane region" description="Helical" evidence="4">
    <location>
        <begin position="301"/>
        <end position="325"/>
    </location>
</feature>
<dbReference type="InterPro" id="IPR036259">
    <property type="entry name" value="MFS_trans_sf"/>
</dbReference>
<evidence type="ECO:0000256" key="2">
    <source>
        <dbReference type="ARBA" id="ARBA00022989"/>
    </source>
</evidence>
<dbReference type="PANTHER" id="PTHR23521:SF2">
    <property type="entry name" value="TRANSPORTER MFS SUPERFAMILY"/>
    <property type="match status" value="1"/>
</dbReference>
<dbReference type="InterPro" id="IPR020846">
    <property type="entry name" value="MFS_dom"/>
</dbReference>
<dbReference type="Gene3D" id="1.20.1250.20">
    <property type="entry name" value="MFS general substrate transporter like domains"/>
    <property type="match status" value="2"/>
</dbReference>
<dbReference type="EMBL" id="CP036282">
    <property type="protein sequence ID" value="QDL53610.1"/>
    <property type="molecule type" value="Genomic_DNA"/>
</dbReference>
<organism evidence="6 7">
    <name type="scientific">Rhodoferax aquaticus</name>
    <dbReference type="NCBI Taxonomy" id="2527691"/>
    <lineage>
        <taxon>Bacteria</taxon>
        <taxon>Pseudomonadati</taxon>
        <taxon>Pseudomonadota</taxon>
        <taxon>Betaproteobacteria</taxon>
        <taxon>Burkholderiales</taxon>
        <taxon>Comamonadaceae</taxon>
        <taxon>Rhodoferax</taxon>
    </lineage>
</organism>
<accession>A0A515ELR2</accession>
<dbReference type="PROSITE" id="PS50850">
    <property type="entry name" value="MFS"/>
    <property type="match status" value="1"/>
</dbReference>
<feature type="transmembrane region" description="Helical" evidence="4">
    <location>
        <begin position="213"/>
        <end position="238"/>
    </location>
</feature>
<dbReference type="Proteomes" id="UP000317365">
    <property type="component" value="Chromosome"/>
</dbReference>
<feature type="transmembrane region" description="Helical" evidence="4">
    <location>
        <begin position="275"/>
        <end position="295"/>
    </location>
</feature>
<reference evidence="7" key="1">
    <citation type="submission" date="2019-02" db="EMBL/GenBank/DDBJ databases">
        <title>Complete genome sequence of Rhodoferax sp. Gr-4.</title>
        <authorList>
            <person name="Jin L."/>
        </authorList>
    </citation>
    <scope>NUCLEOTIDE SEQUENCE [LARGE SCALE GENOMIC DNA]</scope>
    <source>
        <strain evidence="7">Gr-4</strain>
    </source>
</reference>
<evidence type="ECO:0000259" key="5">
    <source>
        <dbReference type="PROSITE" id="PS50850"/>
    </source>
</evidence>
<dbReference type="PANTHER" id="PTHR23521">
    <property type="entry name" value="TRANSPORTER MFS SUPERFAMILY"/>
    <property type="match status" value="1"/>
</dbReference>
<dbReference type="GO" id="GO:0022857">
    <property type="term" value="F:transmembrane transporter activity"/>
    <property type="evidence" value="ECO:0007669"/>
    <property type="project" value="InterPro"/>
</dbReference>
<sequence length="400" mass="41569">MTPAITPPASYDWRTITALNIVSALAQVGQFGILYVIVPVWLAEQGLNAAQLGFFAASLWMGQLPGLALAPALCRSLGPRRVVIAGLLCTLVALFGLAVGAWPVYLLCGVLAGFGMGLRWIGLEPWLYHIAPAHARGRLVGFHETLIAAAPVVAPVIAGQWGVQGNTVLWVGASFTVSALVPLALARRPPVADDAHTQPSWSQSLRSAYGYGIFRAGLAIALFGGMLESAVVGLFAIFAQDRSFAVGEVTQLLTAFGLGGFLLQYPVGWLADHWGLKATGVVCAAGTGLLAAALAMLPGSFLAYGGMFALGGLITGFLTLALVAATKTPTADMARNVSALSMVYSLSAVVGPIVAGWAMTATHSQALMWFAACVAVLMGFVLVYQSQGVLVVDANASQTR</sequence>
<dbReference type="AlphaFoldDB" id="A0A515ELR2"/>
<dbReference type="InterPro" id="IPR011701">
    <property type="entry name" value="MFS"/>
</dbReference>